<feature type="region of interest" description="Disordered" evidence="1">
    <location>
        <begin position="146"/>
        <end position="194"/>
    </location>
</feature>
<name>A0A0D9ZHN3_9ORYZ</name>
<dbReference type="Gramene" id="OGLUM04G03990.1">
    <property type="protein sequence ID" value="OGLUM04G03990.1"/>
    <property type="gene ID" value="OGLUM04G03990"/>
</dbReference>
<evidence type="ECO:0000313" key="3">
    <source>
        <dbReference type="Proteomes" id="UP000026961"/>
    </source>
</evidence>
<evidence type="ECO:0000313" key="2">
    <source>
        <dbReference type="EnsemblPlants" id="OGLUM04G03990.1"/>
    </source>
</evidence>
<dbReference type="HOGENOM" id="CLU_1404436_0_0_1"/>
<feature type="region of interest" description="Disordered" evidence="1">
    <location>
        <begin position="1"/>
        <end position="28"/>
    </location>
</feature>
<reference evidence="2" key="1">
    <citation type="submission" date="2015-04" db="UniProtKB">
        <authorList>
            <consortium name="EnsemblPlants"/>
        </authorList>
    </citation>
    <scope>IDENTIFICATION</scope>
</reference>
<proteinExistence type="predicted"/>
<protein>
    <submittedName>
        <fullName evidence="2">Uncharacterized protein</fullName>
    </submittedName>
</protein>
<keyword evidence="3" id="KW-1185">Reference proteome</keyword>
<accession>A0A0D9ZHN3</accession>
<reference evidence="2" key="2">
    <citation type="submission" date="2018-05" db="EMBL/GenBank/DDBJ databases">
        <title>OgluRS3 (Oryza glumaepatula Reference Sequence Version 3).</title>
        <authorList>
            <person name="Zhang J."/>
            <person name="Kudrna D."/>
            <person name="Lee S."/>
            <person name="Talag J."/>
            <person name="Welchert J."/>
            <person name="Wing R.A."/>
        </authorList>
    </citation>
    <scope>NUCLEOTIDE SEQUENCE [LARGE SCALE GENOMIC DNA]</scope>
</reference>
<feature type="compositionally biased region" description="Basic and acidic residues" evidence="1">
    <location>
        <begin position="146"/>
        <end position="168"/>
    </location>
</feature>
<dbReference type="Proteomes" id="UP000026961">
    <property type="component" value="Chromosome 4"/>
</dbReference>
<dbReference type="AlphaFoldDB" id="A0A0D9ZHN3"/>
<organism evidence="2">
    <name type="scientific">Oryza glumipatula</name>
    <dbReference type="NCBI Taxonomy" id="40148"/>
    <lineage>
        <taxon>Eukaryota</taxon>
        <taxon>Viridiplantae</taxon>
        <taxon>Streptophyta</taxon>
        <taxon>Embryophyta</taxon>
        <taxon>Tracheophyta</taxon>
        <taxon>Spermatophyta</taxon>
        <taxon>Magnoliopsida</taxon>
        <taxon>Liliopsida</taxon>
        <taxon>Poales</taxon>
        <taxon>Poaceae</taxon>
        <taxon>BOP clade</taxon>
        <taxon>Oryzoideae</taxon>
        <taxon>Oryzeae</taxon>
        <taxon>Oryzinae</taxon>
        <taxon>Oryza</taxon>
    </lineage>
</organism>
<dbReference type="EnsemblPlants" id="OGLUM04G03990.1">
    <property type="protein sequence ID" value="OGLUM04G03990.1"/>
    <property type="gene ID" value="OGLUM04G03990"/>
</dbReference>
<evidence type="ECO:0000256" key="1">
    <source>
        <dbReference type="SAM" id="MobiDB-lite"/>
    </source>
</evidence>
<sequence>MEEEPDPVSPDLDLGSPNSPLEEAASPWRSRIWQPSPPVSFPFLLSASSQPCASPLSQPRTPPLPSPLCPAPSLLLLLLFSLLLQHPSRRCPSSPLSLAVTPRRRRLGRRRRLLRVVVVSVCCRRRRRCLFLFGLPRAEIERERNSHPNIEQRRDSGTESEHKLDWGSRQRASSQELTIHEHNIPFSPMTSTCQ</sequence>